<dbReference type="EMBL" id="FCNV02000001">
    <property type="protein sequence ID" value="SAL16746.1"/>
    <property type="molecule type" value="Genomic_DNA"/>
</dbReference>
<gene>
    <name evidence="1" type="ORF">AWB72_01001</name>
</gene>
<dbReference type="OrthoDB" id="9132708at2"/>
<sequence>MKRFSALANREFLVLVAIVASAVTLHVRERATETPVASQVSYPHMCEPTGAAGNKAKILPAGCDVRTDAKKDGNARPWV</sequence>
<organism evidence="1 2">
    <name type="scientific">Caballeronia concitans</name>
    <dbReference type="NCBI Taxonomy" id="1777133"/>
    <lineage>
        <taxon>Bacteria</taxon>
        <taxon>Pseudomonadati</taxon>
        <taxon>Pseudomonadota</taxon>
        <taxon>Betaproteobacteria</taxon>
        <taxon>Burkholderiales</taxon>
        <taxon>Burkholderiaceae</taxon>
        <taxon>Caballeronia</taxon>
    </lineage>
</organism>
<protein>
    <submittedName>
        <fullName evidence="1">Uncharacterized protein</fullName>
    </submittedName>
</protein>
<dbReference type="RefSeq" id="WP_040051905.1">
    <property type="nucleotide sequence ID" value="NZ_FCNV02000001.1"/>
</dbReference>
<dbReference type="AlphaFoldDB" id="A0A658QSN1"/>
<comment type="caution">
    <text evidence="1">The sequence shown here is derived from an EMBL/GenBank/DDBJ whole genome shotgun (WGS) entry which is preliminary data.</text>
</comment>
<keyword evidence="2" id="KW-1185">Reference proteome</keyword>
<name>A0A658QSN1_9BURK</name>
<proteinExistence type="predicted"/>
<dbReference type="Proteomes" id="UP000198263">
    <property type="component" value="Unassembled WGS sequence"/>
</dbReference>
<accession>A0A658QSN1</accession>
<reference evidence="1 2" key="1">
    <citation type="submission" date="2016-01" db="EMBL/GenBank/DDBJ databases">
        <authorList>
            <person name="Peeters C."/>
        </authorList>
    </citation>
    <scope>NUCLEOTIDE SEQUENCE [LARGE SCALE GENOMIC DNA]</scope>
    <source>
        <strain evidence="1">LMG 29315</strain>
    </source>
</reference>
<evidence type="ECO:0000313" key="1">
    <source>
        <dbReference type="EMBL" id="SAL16746.1"/>
    </source>
</evidence>
<evidence type="ECO:0000313" key="2">
    <source>
        <dbReference type="Proteomes" id="UP000198263"/>
    </source>
</evidence>